<dbReference type="PROSITE" id="PS50178">
    <property type="entry name" value="ZF_FYVE"/>
    <property type="match status" value="1"/>
</dbReference>
<evidence type="ECO:0000313" key="12">
    <source>
        <dbReference type="EMBL" id="OQR95695.1"/>
    </source>
</evidence>
<evidence type="ECO:0000256" key="6">
    <source>
        <dbReference type="SAM" id="Coils"/>
    </source>
</evidence>
<dbReference type="PROSITE" id="PS50097">
    <property type="entry name" value="BTB"/>
    <property type="match status" value="1"/>
</dbReference>
<dbReference type="InterPro" id="IPR036020">
    <property type="entry name" value="WW_dom_sf"/>
</dbReference>
<evidence type="ECO:0000259" key="10">
    <source>
        <dbReference type="PROSITE" id="PS50106"/>
    </source>
</evidence>
<dbReference type="InterPro" id="IPR001202">
    <property type="entry name" value="WW_dom"/>
</dbReference>
<keyword evidence="6" id="KW-0175">Coiled coil</keyword>
<dbReference type="InterPro" id="IPR036770">
    <property type="entry name" value="Ankyrin_rpt-contain_sf"/>
</dbReference>
<evidence type="ECO:0000256" key="4">
    <source>
        <dbReference type="PROSITE-ProRule" id="PRU00023"/>
    </source>
</evidence>
<dbReference type="Gene3D" id="3.30.40.10">
    <property type="entry name" value="Zinc/RING finger domain, C3HC4 (zinc finger)"/>
    <property type="match status" value="1"/>
</dbReference>
<feature type="region of interest" description="Disordered" evidence="7">
    <location>
        <begin position="912"/>
        <end position="941"/>
    </location>
</feature>
<dbReference type="PROSITE" id="PS50096">
    <property type="entry name" value="IQ"/>
    <property type="match status" value="1"/>
</dbReference>
<feature type="domain" description="BTB" evidence="9">
    <location>
        <begin position="27"/>
        <end position="113"/>
    </location>
</feature>
<dbReference type="Gene3D" id="2.20.70.10">
    <property type="match status" value="1"/>
</dbReference>
<dbReference type="Pfam" id="PF13857">
    <property type="entry name" value="Ank_5"/>
    <property type="match status" value="1"/>
</dbReference>
<dbReference type="Gene3D" id="2.30.42.10">
    <property type="match status" value="1"/>
</dbReference>
<evidence type="ECO:0000256" key="1">
    <source>
        <dbReference type="ARBA" id="ARBA00022723"/>
    </source>
</evidence>
<dbReference type="Gene3D" id="3.30.710.10">
    <property type="entry name" value="Potassium Channel Kv1.1, Chain A"/>
    <property type="match status" value="1"/>
</dbReference>
<dbReference type="SMART" id="SM00228">
    <property type="entry name" value="PDZ"/>
    <property type="match status" value="1"/>
</dbReference>
<feature type="coiled-coil region" evidence="6">
    <location>
        <begin position="808"/>
        <end position="842"/>
    </location>
</feature>
<dbReference type="InterPro" id="IPR002110">
    <property type="entry name" value="Ankyrin_rpt"/>
</dbReference>
<dbReference type="SMART" id="SM00225">
    <property type="entry name" value="BTB"/>
    <property type="match status" value="1"/>
</dbReference>
<gene>
    <name evidence="12" type="ORF">THRCLA_07654</name>
</gene>
<feature type="region of interest" description="Disordered" evidence="7">
    <location>
        <begin position="845"/>
        <end position="865"/>
    </location>
</feature>
<dbReference type="PANTHER" id="PTHR24121">
    <property type="entry name" value="NO MECHANORECEPTOR POTENTIAL C, ISOFORM D-RELATED"/>
    <property type="match status" value="1"/>
</dbReference>
<dbReference type="SUPFAM" id="SSF51045">
    <property type="entry name" value="WW domain"/>
    <property type="match status" value="1"/>
</dbReference>
<evidence type="ECO:0000259" key="8">
    <source>
        <dbReference type="PROSITE" id="PS50020"/>
    </source>
</evidence>
<dbReference type="PRINTS" id="PR01415">
    <property type="entry name" value="ANKYRIN"/>
</dbReference>
<dbReference type="PROSITE" id="PS50106">
    <property type="entry name" value="PDZ"/>
    <property type="match status" value="1"/>
</dbReference>
<proteinExistence type="predicted"/>
<evidence type="ECO:0000256" key="3">
    <source>
        <dbReference type="ARBA" id="ARBA00022833"/>
    </source>
</evidence>
<dbReference type="InterPro" id="IPR017455">
    <property type="entry name" value="Znf_FYVE-rel"/>
</dbReference>
<dbReference type="Gene3D" id="1.25.40.20">
    <property type="entry name" value="Ankyrin repeat-containing domain"/>
    <property type="match status" value="2"/>
</dbReference>
<dbReference type="InterPro" id="IPR013083">
    <property type="entry name" value="Znf_RING/FYVE/PHD"/>
</dbReference>
<organism evidence="12 13">
    <name type="scientific">Thraustotheca clavata</name>
    <dbReference type="NCBI Taxonomy" id="74557"/>
    <lineage>
        <taxon>Eukaryota</taxon>
        <taxon>Sar</taxon>
        <taxon>Stramenopiles</taxon>
        <taxon>Oomycota</taxon>
        <taxon>Saprolegniomycetes</taxon>
        <taxon>Saprolegniales</taxon>
        <taxon>Achlyaceae</taxon>
        <taxon>Thraustotheca</taxon>
    </lineage>
</organism>
<dbReference type="SUPFAM" id="SSF48403">
    <property type="entry name" value="Ankyrin repeat"/>
    <property type="match status" value="1"/>
</dbReference>
<dbReference type="PROSITE" id="PS50297">
    <property type="entry name" value="ANK_REP_REGION"/>
    <property type="match status" value="4"/>
</dbReference>
<dbReference type="PANTHER" id="PTHR24121:SF23">
    <property type="entry name" value="NO MECHANORECEPTOR POTENTIAL C, ISOFORM H"/>
    <property type="match status" value="1"/>
</dbReference>
<keyword evidence="2 5" id="KW-0863">Zinc-finger</keyword>
<dbReference type="Pfam" id="PF00651">
    <property type="entry name" value="BTB"/>
    <property type="match status" value="1"/>
</dbReference>
<dbReference type="EMBL" id="JNBS01002057">
    <property type="protein sequence ID" value="OQR95695.1"/>
    <property type="molecule type" value="Genomic_DNA"/>
</dbReference>
<evidence type="ECO:0000256" key="7">
    <source>
        <dbReference type="SAM" id="MobiDB-lite"/>
    </source>
</evidence>
<dbReference type="PROSITE" id="PS50088">
    <property type="entry name" value="ANK_REPEAT"/>
    <property type="match status" value="6"/>
</dbReference>
<dbReference type="Proteomes" id="UP000243217">
    <property type="component" value="Unassembled WGS sequence"/>
</dbReference>
<dbReference type="SMART" id="SM00248">
    <property type="entry name" value="ANK"/>
    <property type="match status" value="8"/>
</dbReference>
<dbReference type="SMART" id="SM00456">
    <property type="entry name" value="WW"/>
    <property type="match status" value="1"/>
</dbReference>
<dbReference type="SUPFAM" id="SSF50156">
    <property type="entry name" value="PDZ domain-like"/>
    <property type="match status" value="1"/>
</dbReference>
<evidence type="ECO:0000256" key="5">
    <source>
        <dbReference type="PROSITE-ProRule" id="PRU00091"/>
    </source>
</evidence>
<feature type="repeat" description="ANK" evidence="4">
    <location>
        <begin position="425"/>
        <end position="457"/>
    </location>
</feature>
<feature type="repeat" description="ANK" evidence="4">
    <location>
        <begin position="548"/>
        <end position="580"/>
    </location>
</feature>
<protein>
    <submittedName>
        <fullName evidence="12">Myosin</fullName>
    </submittedName>
</protein>
<feature type="compositionally biased region" description="Basic and acidic residues" evidence="7">
    <location>
        <begin position="912"/>
        <end position="923"/>
    </location>
</feature>
<feature type="repeat" description="ANK" evidence="4">
    <location>
        <begin position="392"/>
        <end position="424"/>
    </location>
</feature>
<keyword evidence="1" id="KW-0479">Metal-binding</keyword>
<accession>A0A1V9ZCG6</accession>
<evidence type="ECO:0000259" key="11">
    <source>
        <dbReference type="PROSITE" id="PS50178"/>
    </source>
</evidence>
<dbReference type="Pfam" id="PF12796">
    <property type="entry name" value="Ank_2"/>
    <property type="match status" value="2"/>
</dbReference>
<comment type="caution">
    <text evidence="12">The sequence shown here is derived from an EMBL/GenBank/DDBJ whole genome shotgun (WGS) entry which is preliminary data.</text>
</comment>
<dbReference type="CDD" id="cd00136">
    <property type="entry name" value="PDZ_canonical"/>
    <property type="match status" value="1"/>
</dbReference>
<feature type="domain" description="WW" evidence="8">
    <location>
        <begin position="955"/>
        <end position="988"/>
    </location>
</feature>
<evidence type="ECO:0000259" key="9">
    <source>
        <dbReference type="PROSITE" id="PS50097"/>
    </source>
</evidence>
<dbReference type="OrthoDB" id="75202at2759"/>
<evidence type="ECO:0000256" key="2">
    <source>
        <dbReference type="ARBA" id="ARBA00022771"/>
    </source>
</evidence>
<dbReference type="STRING" id="74557.A0A1V9ZCG6"/>
<feature type="repeat" description="ANK" evidence="4">
    <location>
        <begin position="513"/>
        <end position="547"/>
    </location>
</feature>
<dbReference type="SUPFAM" id="SSF54695">
    <property type="entry name" value="POZ domain"/>
    <property type="match status" value="1"/>
</dbReference>
<reference evidence="12 13" key="1">
    <citation type="journal article" date="2014" name="Genome Biol. Evol.">
        <title>The secreted proteins of Achlya hypogyna and Thraustotheca clavata identify the ancestral oomycete secretome and reveal gene acquisitions by horizontal gene transfer.</title>
        <authorList>
            <person name="Misner I."/>
            <person name="Blouin N."/>
            <person name="Leonard G."/>
            <person name="Richards T.A."/>
            <person name="Lane C.E."/>
        </authorList>
    </citation>
    <scope>NUCLEOTIDE SEQUENCE [LARGE SCALE GENOMIC DNA]</scope>
    <source>
        <strain evidence="12 13">ATCC 34112</strain>
    </source>
</reference>
<dbReference type="InterPro" id="IPR000306">
    <property type="entry name" value="Znf_FYVE"/>
</dbReference>
<keyword evidence="3" id="KW-0862">Zinc</keyword>
<feature type="repeat" description="ANK" evidence="4">
    <location>
        <begin position="330"/>
        <end position="362"/>
    </location>
</feature>
<dbReference type="InterPro" id="IPR011333">
    <property type="entry name" value="SKP1/BTB/POZ_sf"/>
</dbReference>
<dbReference type="SMART" id="SM00064">
    <property type="entry name" value="FYVE"/>
    <property type="match status" value="1"/>
</dbReference>
<dbReference type="Pfam" id="PF00397">
    <property type="entry name" value="WW"/>
    <property type="match status" value="1"/>
</dbReference>
<dbReference type="CDD" id="cd00201">
    <property type="entry name" value="WW"/>
    <property type="match status" value="1"/>
</dbReference>
<keyword evidence="4" id="KW-0040">ANK repeat</keyword>
<dbReference type="GO" id="GO:0008270">
    <property type="term" value="F:zinc ion binding"/>
    <property type="evidence" value="ECO:0007669"/>
    <property type="project" value="UniProtKB-KW"/>
</dbReference>
<dbReference type="Pfam" id="PF01363">
    <property type="entry name" value="FYVE"/>
    <property type="match status" value="1"/>
</dbReference>
<dbReference type="InterPro" id="IPR001478">
    <property type="entry name" value="PDZ"/>
</dbReference>
<sequence length="3799" mass="430156">MVDPLTTAFGPGENDQIRDLYMNVHLSDAVLHFPSSGDGDEATTSVPVHRLLLSLRSGAFRTAFRDSPSSYTNAAMGNKRLKLPLKIIIQDTSYTIFKELLRFIYTGKIQSPHMSGSFWIELLKAAARYDVPALCILAIESVQAQLPNLTSYVIDILNMGDSDVFRAMDATSPVLAAMKILIDECIGMILTMPDEEMQRLLQLAQCSTERLLSIYRQRTQFPLILAIQHENLRVVDAILSLEDSMHLLNQGDENGILPLVAALESHNEAIIRRILVPPSLDSILLENTIAGWFLMACASGNVVHCQILVEKHHADVNLISAQNDNHPFGHQQTPLHIASHFGHVDVVTYLLNLNAAPNYQDNEGNTPLHVASTVAVAEALAGKCNPNIPNIHGQVPLHVAAARGDVGIVSLLFQQGADLDVMDDQGQTPFHVAAANGHAPVVLVLLKLTEDRSTEVKEDEDSNFSPATFDINALDYKSNTALNLAATAPQERCEKILQVLLENGSDPNIANWFGYTPLHSFCAHHDGPVSVIDMFIEQGANIQVQSLDGSTPLHLSVGKASETISIALVRAGAPVYVQDLVGRNVVSLAESTSQGVMVVPILKNINAPPPSIADDTITDCMSCGQVFGMAMRKHHCGHCGRVVCYQCSTNRIPLTKFNQTSASRRTTTWAMMGPSEQEEALISHGRKILEVFKDKGVINGYIDRSGVAVAAEKPCKNEIWTAILGKQTQSSQLLHAIERNVYKLVDAISTADKSTLSQLTAPISAQLRQLFGQKQSLEDAIQRDMKILGPPVVRDGKNDEWLAQPEINAIVNEKTKTLEDKLEKANATIEDLNIKVHAYKTQLQKTSSSSSNSSVLPMPHQESTSTIKLERHVQEKEELIQALRQTLDDVAHNSARMEKLLITQSDMIAKLQSEKRKEEERAEAVQVTSPPPSSEARDQVPVDDGSFHRVEDFETPLPPGWEMRVTNTGDVYFIHKHSRVTTWVDPRSHPIQLQPTNGSHSTEYSIEFFDKSPIGVLFQPNYPLDQGACVRRVLNDTPAEYASQIQPGHQLVAVNGHYIQEASFRHIMLLLQGGFRPLTLTFDRIIREGTIFGTNTEDDTIERMNTPTEAPGTYSVADQIITGVFSLVWTAPEDAAEPAPIKRYFFFFAAELDDERRESTRLPQLSVVNNFSSMSARLNAIKGKILQRSVEHKQRNFVAENPVPFVNLNVEQIMEMKLHDLQRNMEQNRPKIAPRALPGLEESEFAALKERTSALSHFQLEKSHLNDEEKVVRTKVERADDVSEDLRCQVVELHQLTPILDFDARALRWRAIVATRTKSEQLRREAEASEKDFVHKDITNPYEVYTTLPKATEAAMDSSQAPRDVWLIGRRGIESKSDSVVYYGAYLPSKNVAESLEKPVDGLRWLACSAKALEPAPTVSFRRGTVESWDVAGAGVDMINGIYVLSGRFEHANKYTSVAGFELFRKQLSMQTTSFGTNNEDISPKAMAALHPASQGLSLKLRVMYNEEDFQVLALIGSWLVTQEVNEKTRQEAIKQSYRKVNTLDESEISSDNVTLQTPQTTPMPLMLSRPEAVPLICRQWVLQQCRQQQCTKRHYYVSYAERDSMTIWQQEIEAKLDLDVLKAITAREFLVQRANTVGEKVMNKYQANMIQECNKQVQKLVGILNELRLANVHVIEAIEKWRKHAQASGRLSMLHASIDEEIKFGWSVNISVMTGQQLYKGSNAFTSKIKRYCRDADIKGAKEIQVEAEAAYDTAVVAEARRVHTTVDQMPRKRYLFLSCGLHCAIESDLRQPSKTKSICLECRAKACAKSEPWIPPYKWHNINYILKMGHDLDFLDTISPLRTYVGPAFPLLGNPFLIPRENYQDPKAFLELSVPLSSPENYSLLPDTMLTIYDDSVVTWNNPETDATYVANRRHVMHMQDGTRNFEYEVLDIKRIIEAQKVYLYELSRNNMGPTHLSQQISPVVENTIKDDFEIARVVQTLYWDSCAALCIKQVRPKRAYKLPNVWCRTDIGEWAGFRVRGKHIRHHFFDTKLMETGMKHIMNRSAFVQKLRQYMQQPLEKLSHDTMVALLAEAEIIRGDLVKLEVENLRRFLLKYDNMTNAAIKIQLSWRRKLARMIARARLLALRTIALYRLQVEGKVNEFLSLSVVSSNFDISCKRFLHESNARCLTMSSKLDGEHVIISFHPLTHYDSIHDDVDSARKPCYSCIRMAYKSDVKCTGFQFTKVLGVCSCQKIKKPERLLIRAYNPETNDIYRLKLTNERFIQTLRPHANGNLRRACDLQSLPTDRILNYDVRQIGGIRRRHWEPIYEAEVANAIATIMEKSASYYESLAQAKWKNYNAWRALHTNNLHIKKHAWIQYQKATAQCARAVGVLEAATSDAKLAMAFSERGSKSYAGESSWDPLENANNWRLLVFKRQTERDVSEKEVQYQTSRKEWFHAEMNEASARALTVKAKEKYEILAAAAKKARAQAIEYRAMANAAHLMMESAMHILLSLLTLRQLTGVPIRRNLVLVDQPILKHYHVKPTKLHTVLCRRKFACNIIGAKSRLLKMEYIPREARKQEFWVVRVYIFAESTTLNEGLLLSAYRPSDSKCVDFWIEWRFLHLLVNNPRFRDPLQEFFTAQHIIAATPTHHSNAMKQKRLIMTTRAAILIELVCLNCFTSKVAVGRLDFFRIREVVHSKLLQSHWWADIRRGRKRGRGDEVYRQAFNIDGRRCYVIIHENWGDLSIQAYEPRTRNTWTCKVLLSESIDALRAVPKKLSYWLSCVRTNRYTDVVFVPILQNLSIESSGMHFHRRKSLVVWRSGRFVCKHFVLVSIRQDIWQGLAITVHGISSRICCQIYIDLAAQAAIMSSQPVESTYEKLAAMLAIVPLKETMLSPDRSILLDAITSYNEWIQSTKRWRNPSLMLSNELSEVWPNQNGAVDLKEKLMTDWDLTLRQEICIEDTMTSCILTADYTIKPSTSAKIDVFVHNGNFTLRLRHENFKESELRHEAERRLEMENEEIYSKQAMVYERKETVLSYLRQQKVKLSETHKALKLSQDNILTFQSAQFIRQSNLLAMKLILSIGVHEIEAEDKKKYELTVGHDIMWINQAPYLDDCCYLKKSLKAYQPNTEATLASTTIVGNFARPLQFFVYIYSTDNPDVWQFEAYCKTNGVVVKHYAMMAQNLQDFRESIPVLDSNEVVNQSLKWLVSPPPLTTATEPSELWKLLVQASQTTENLYVLECLKAIEPICTPQDLLQRKLLYQEAPGLTRRSVLLFVLGILSFGVDAALSNILLVEDAEVALIYRKFTNSDTNSTYTVESIAMESVRADEKVHTIVQHILLLPEKQNVVMEELFVEEMTIENAAVILKQNSISIIDALFGSLYITRGSFGGVNLRAMALALDRSIVITGPVVYTTDSDSFHTRLYQTQWTDVVMNKAQQRRPVKRMAAWRKYASDRMHLARAAKSNPQIIDQTPLNQEQTIMTKTLSHRELGFLEGWANESNIIVSSLSKNAVNRFIRALDLSSSFQSTDFNSTLVLEKVVQVPNKFGNPASVSLNICVHVNNTSKPTIFTVTAKDPSFSGLVNIGLYDTQFISKDVPKFGEDFARLASLCVTHLVLCRLNGCVSLAFEPNVQESYMSSQLAPKTIASGTNFIPFCKPKPPYSNVDPLASRMVLNRLQKHTLSSIQARMKQRQLNMILHSGKAALEWASMELEDAQSAEDRGFLTLPTKTLQKLKKAYEKAMRKAMDTPEVNRRTVFEKELTGGMSAPLGTFDGVNLAFHHIAEAWRRSQINTKDVESLQQHLVENQVKGIVN</sequence>
<feature type="domain" description="FYVE-type" evidence="11">
    <location>
        <begin position="614"/>
        <end position="664"/>
    </location>
</feature>
<dbReference type="PROSITE" id="PS50020">
    <property type="entry name" value="WW_DOMAIN_2"/>
    <property type="match status" value="1"/>
</dbReference>
<keyword evidence="13" id="KW-1185">Reference proteome</keyword>
<dbReference type="PROSITE" id="PS01159">
    <property type="entry name" value="WW_DOMAIN_1"/>
    <property type="match status" value="1"/>
</dbReference>
<feature type="repeat" description="ANK" evidence="4">
    <location>
        <begin position="477"/>
        <end position="512"/>
    </location>
</feature>
<dbReference type="InterPro" id="IPR036034">
    <property type="entry name" value="PDZ_sf"/>
</dbReference>
<evidence type="ECO:0000313" key="13">
    <source>
        <dbReference type="Proteomes" id="UP000243217"/>
    </source>
</evidence>
<dbReference type="InterPro" id="IPR011011">
    <property type="entry name" value="Znf_FYVE_PHD"/>
</dbReference>
<dbReference type="SUPFAM" id="SSF57903">
    <property type="entry name" value="FYVE/PHD zinc finger"/>
    <property type="match status" value="1"/>
</dbReference>
<feature type="domain" description="PDZ" evidence="10">
    <location>
        <begin position="1003"/>
        <end position="1086"/>
    </location>
</feature>
<name>A0A1V9ZCG6_9STRA</name>
<dbReference type="InterPro" id="IPR000210">
    <property type="entry name" value="BTB/POZ_dom"/>
</dbReference>
<dbReference type="CDD" id="cd18186">
    <property type="entry name" value="BTB_POZ_ZBTB_KLHL-like"/>
    <property type="match status" value="1"/>
</dbReference>